<dbReference type="Pfam" id="PF01797">
    <property type="entry name" value="Y1_Tnp"/>
    <property type="match status" value="1"/>
</dbReference>
<dbReference type="GO" id="GO:0006313">
    <property type="term" value="P:DNA transposition"/>
    <property type="evidence" value="ECO:0007669"/>
    <property type="project" value="InterPro"/>
</dbReference>
<name>B7K8F2_GLOC7</name>
<dbReference type="Proteomes" id="UP000002384">
    <property type="component" value="Chromosome"/>
</dbReference>
<organism evidence="2 4">
    <name type="scientific">Gloeothece citriformis (strain PCC 7424)</name>
    <name type="common">Cyanothece sp. (strain PCC 7424)</name>
    <dbReference type="NCBI Taxonomy" id="65393"/>
    <lineage>
        <taxon>Bacteria</taxon>
        <taxon>Bacillati</taxon>
        <taxon>Cyanobacteriota</taxon>
        <taxon>Cyanophyceae</taxon>
        <taxon>Oscillatoriophycideae</taxon>
        <taxon>Chroococcales</taxon>
        <taxon>Aphanothecaceae</taxon>
        <taxon>Gloeothece</taxon>
        <taxon>Gloeothece citriformis</taxon>
    </lineage>
</organism>
<dbReference type="KEGG" id="cyc:PCC7424_5282"/>
<feature type="domain" description="Transposase IS200-like" evidence="1">
    <location>
        <begin position="15"/>
        <end position="131"/>
    </location>
</feature>
<dbReference type="InterPro" id="IPR036515">
    <property type="entry name" value="Transposase_17_sf"/>
</dbReference>
<dbReference type="InterPro" id="IPR002686">
    <property type="entry name" value="Transposase_17"/>
</dbReference>
<reference evidence="2" key="1">
    <citation type="submission" date="2008-12" db="EMBL/GenBank/DDBJ databases">
        <title>Complete sequence of chromosome Cyanothece sp. PCC 7424.</title>
        <authorList>
            <consortium name="US DOE Joint Genome Institute"/>
            <person name="Lucas S."/>
            <person name="Copeland A."/>
            <person name="Lapidus A."/>
            <person name="Glavina del Rio T."/>
            <person name="Dalin E."/>
            <person name="Tice H."/>
            <person name="Bruce D."/>
            <person name="Goodwin L."/>
            <person name="Pitluck S."/>
            <person name="Chertkov O."/>
            <person name="Brettin T."/>
            <person name="Detter J.C."/>
            <person name="Han C."/>
            <person name="Larimer F."/>
            <person name="Land M."/>
            <person name="Hauser L."/>
            <person name="Kyrpides N."/>
            <person name="Mikhailova N."/>
            <person name="Liberton M."/>
            <person name="Stoeckel J."/>
            <person name="Banerjee A."/>
            <person name="Singh A."/>
            <person name="Page L."/>
            <person name="Sato H."/>
            <person name="Zhao L."/>
            <person name="Sherman L."/>
            <person name="Pakrasi H."/>
            <person name="Richardson P."/>
        </authorList>
    </citation>
    <scope>NUCLEOTIDE SEQUENCE</scope>
    <source>
        <strain evidence="2">PCC 7424</strain>
    </source>
</reference>
<dbReference type="EMBL" id="CP001291">
    <property type="protein sequence ID" value="ACK73630.1"/>
    <property type="molecule type" value="Genomic_DNA"/>
</dbReference>
<dbReference type="HOGENOM" id="CLU_101320_2_0_3"/>
<dbReference type="NCBIfam" id="NF033573">
    <property type="entry name" value="transpos_IS200"/>
    <property type="match status" value="1"/>
</dbReference>
<keyword evidence="4" id="KW-1185">Reference proteome</keyword>
<proteinExistence type="predicted"/>
<dbReference type="PANTHER" id="PTHR33360">
    <property type="entry name" value="TRANSPOSASE FOR INSERTION SEQUENCE ELEMENT IS200"/>
    <property type="match status" value="1"/>
</dbReference>
<dbReference type="EMBL" id="CP001291">
    <property type="protein sequence ID" value="ACK69912.1"/>
    <property type="molecule type" value="Genomic_DNA"/>
</dbReference>
<sequence>MKNESRDYKHNNHSVGMATVHLVWIPKRRKPVLVGKIRVRLAQILNEVAAERDWIIKALEIAPDHVHILVEYDPKTPINSVVKAFKGRSSRLLRQEFPELLKLPTLWTHAYFYDTTGKISSAIIQEYINDPHHSK</sequence>
<evidence type="ECO:0000313" key="3">
    <source>
        <dbReference type="EMBL" id="ACK73630.1"/>
    </source>
</evidence>
<dbReference type="GO" id="GO:0004803">
    <property type="term" value="F:transposase activity"/>
    <property type="evidence" value="ECO:0007669"/>
    <property type="project" value="InterPro"/>
</dbReference>
<dbReference type="Gene3D" id="3.30.70.1290">
    <property type="entry name" value="Transposase IS200-like"/>
    <property type="match status" value="1"/>
</dbReference>
<gene>
    <name evidence="2" type="ordered locus">PCC7424_1470</name>
    <name evidence="3" type="ordered locus">PCC7424_5282</name>
</gene>
<dbReference type="SMART" id="SM01321">
    <property type="entry name" value="Y1_Tnp"/>
    <property type="match status" value="1"/>
</dbReference>
<dbReference type="KEGG" id="cyc:PCC7424_1470"/>
<dbReference type="OrthoDB" id="9798161at2"/>
<protein>
    <submittedName>
        <fullName evidence="2">Transposase IS200-family protein</fullName>
    </submittedName>
</protein>
<dbReference type="eggNOG" id="COG1943">
    <property type="taxonomic scope" value="Bacteria"/>
</dbReference>
<reference evidence="4" key="2">
    <citation type="journal article" date="2011" name="MBio">
        <title>Novel metabolic attributes of the genus Cyanothece, comprising a group of unicellular nitrogen-fixing Cyanobacteria.</title>
        <authorList>
            <person name="Bandyopadhyay A."/>
            <person name="Elvitigala T."/>
            <person name="Welsh E."/>
            <person name="Stockel J."/>
            <person name="Liberton M."/>
            <person name="Min H."/>
            <person name="Sherman L.A."/>
            <person name="Pakrasi H.B."/>
        </authorList>
    </citation>
    <scope>NUCLEOTIDE SEQUENCE [LARGE SCALE GENOMIC DNA]</scope>
    <source>
        <strain evidence="4">PCC 7424</strain>
    </source>
</reference>
<accession>B7K8F2</accession>
<evidence type="ECO:0000313" key="4">
    <source>
        <dbReference type="Proteomes" id="UP000002384"/>
    </source>
</evidence>
<dbReference type="SUPFAM" id="SSF143422">
    <property type="entry name" value="Transposase IS200-like"/>
    <property type="match status" value="1"/>
</dbReference>
<dbReference type="GO" id="GO:0003677">
    <property type="term" value="F:DNA binding"/>
    <property type="evidence" value="ECO:0007669"/>
    <property type="project" value="InterPro"/>
</dbReference>
<evidence type="ECO:0000313" key="2">
    <source>
        <dbReference type="EMBL" id="ACK69912.1"/>
    </source>
</evidence>
<evidence type="ECO:0000259" key="1">
    <source>
        <dbReference type="SMART" id="SM01321"/>
    </source>
</evidence>
<dbReference type="RefSeq" id="WP_012598857.1">
    <property type="nucleotide sequence ID" value="NC_011729.1"/>
</dbReference>
<dbReference type="PANTHER" id="PTHR33360:SF2">
    <property type="entry name" value="TRANSPOSASE FOR INSERTION SEQUENCE ELEMENT IS200"/>
    <property type="match status" value="1"/>
</dbReference>
<dbReference type="AlphaFoldDB" id="B7K8F2"/>